<dbReference type="GO" id="GO:0005886">
    <property type="term" value="C:plasma membrane"/>
    <property type="evidence" value="ECO:0007669"/>
    <property type="project" value="UniProtKB-SubCell"/>
</dbReference>
<sequence>MLLLLLRLATGGAMLAHGIGKIFQFGDLAPTFADPLGIGTSASLVIVILIEIMASLAILAGMLTRLFALILLLTMTVATYTTSTTTGWTSAEPMFLYAMLYLTLLIQGGGRLSASHYWLAKRSKTKPALQTA</sequence>
<evidence type="ECO:0000256" key="2">
    <source>
        <dbReference type="ARBA" id="ARBA00006679"/>
    </source>
</evidence>
<dbReference type="STRING" id="1195763.ABT56_09365"/>
<comment type="caution">
    <text evidence="8">The sequence shown here is derived from an EMBL/GenBank/DDBJ whole genome shotgun (WGS) entry which is preliminary data.</text>
</comment>
<dbReference type="PATRIC" id="fig|1195763.3.peg.1988"/>
<evidence type="ECO:0000256" key="6">
    <source>
        <dbReference type="ARBA" id="ARBA00023136"/>
    </source>
</evidence>
<accession>A0A0J1H3E0</accession>
<evidence type="ECO:0000313" key="8">
    <source>
        <dbReference type="EMBL" id="KLV06298.1"/>
    </source>
</evidence>
<reference evidence="8 9" key="1">
    <citation type="submission" date="2015-05" db="EMBL/GenBank/DDBJ databases">
        <title>Photobacterium galathea sp. nov.</title>
        <authorList>
            <person name="Machado H."/>
            <person name="Gram L."/>
        </authorList>
    </citation>
    <scope>NUCLEOTIDE SEQUENCE [LARGE SCALE GENOMIC DNA]</scope>
    <source>
        <strain evidence="8 9">CGMCC 1.12159</strain>
    </source>
</reference>
<feature type="transmembrane region" description="Helical" evidence="7">
    <location>
        <begin position="66"/>
        <end position="83"/>
    </location>
</feature>
<gene>
    <name evidence="8" type="ORF">ABT56_09365</name>
</gene>
<dbReference type="EMBL" id="LDOT01000011">
    <property type="protein sequence ID" value="KLV06298.1"/>
    <property type="molecule type" value="Genomic_DNA"/>
</dbReference>
<dbReference type="InterPro" id="IPR051907">
    <property type="entry name" value="DoxX-like_oxidoreductase"/>
</dbReference>
<evidence type="ECO:0000256" key="4">
    <source>
        <dbReference type="ARBA" id="ARBA00022692"/>
    </source>
</evidence>
<dbReference type="AlphaFoldDB" id="A0A0J1H3E0"/>
<feature type="transmembrane region" description="Helical" evidence="7">
    <location>
        <begin position="42"/>
        <end position="59"/>
    </location>
</feature>
<feature type="transmembrane region" description="Helical" evidence="7">
    <location>
        <begin position="95"/>
        <end position="114"/>
    </location>
</feature>
<organism evidence="8 9">
    <name type="scientific">Photobacterium aquae</name>
    <dbReference type="NCBI Taxonomy" id="1195763"/>
    <lineage>
        <taxon>Bacteria</taxon>
        <taxon>Pseudomonadati</taxon>
        <taxon>Pseudomonadota</taxon>
        <taxon>Gammaproteobacteria</taxon>
        <taxon>Vibrionales</taxon>
        <taxon>Vibrionaceae</taxon>
        <taxon>Photobacterium</taxon>
    </lineage>
</organism>
<evidence type="ECO:0008006" key="10">
    <source>
        <dbReference type="Google" id="ProtNLM"/>
    </source>
</evidence>
<evidence type="ECO:0000256" key="5">
    <source>
        <dbReference type="ARBA" id="ARBA00022989"/>
    </source>
</evidence>
<keyword evidence="3" id="KW-1003">Cell membrane</keyword>
<keyword evidence="9" id="KW-1185">Reference proteome</keyword>
<keyword evidence="6 7" id="KW-0472">Membrane</keyword>
<dbReference type="PANTHER" id="PTHR33452:SF1">
    <property type="entry name" value="INNER MEMBRANE PROTEIN YPHA-RELATED"/>
    <property type="match status" value="1"/>
</dbReference>
<dbReference type="InterPro" id="IPR032808">
    <property type="entry name" value="DoxX"/>
</dbReference>
<protein>
    <recommendedName>
        <fullName evidence="10">DoxX family protein</fullName>
    </recommendedName>
</protein>
<comment type="similarity">
    <text evidence="2">Belongs to the DoxX family.</text>
</comment>
<evidence type="ECO:0000313" key="9">
    <source>
        <dbReference type="Proteomes" id="UP000036097"/>
    </source>
</evidence>
<dbReference type="Proteomes" id="UP000036097">
    <property type="component" value="Unassembled WGS sequence"/>
</dbReference>
<name>A0A0J1H3E0_9GAMM</name>
<keyword evidence="5 7" id="KW-1133">Transmembrane helix</keyword>
<dbReference type="PANTHER" id="PTHR33452">
    <property type="entry name" value="OXIDOREDUCTASE CATD-RELATED"/>
    <property type="match status" value="1"/>
</dbReference>
<comment type="subcellular location">
    <subcellularLocation>
        <location evidence="1">Cell membrane</location>
        <topology evidence="1">Multi-pass membrane protein</topology>
    </subcellularLocation>
</comment>
<evidence type="ECO:0000256" key="1">
    <source>
        <dbReference type="ARBA" id="ARBA00004651"/>
    </source>
</evidence>
<keyword evidence="4 7" id="KW-0812">Transmembrane</keyword>
<proteinExistence type="inferred from homology"/>
<dbReference type="Pfam" id="PF07681">
    <property type="entry name" value="DoxX"/>
    <property type="match status" value="1"/>
</dbReference>
<evidence type="ECO:0000256" key="3">
    <source>
        <dbReference type="ARBA" id="ARBA00022475"/>
    </source>
</evidence>
<evidence type="ECO:0000256" key="7">
    <source>
        <dbReference type="SAM" id="Phobius"/>
    </source>
</evidence>